<evidence type="ECO:0000313" key="8">
    <source>
        <dbReference type="EMBL" id="PTW57698.1"/>
    </source>
</evidence>
<dbReference type="GO" id="GO:0008270">
    <property type="term" value="F:zinc ion binding"/>
    <property type="evidence" value="ECO:0007669"/>
    <property type="project" value="UniProtKB-UniRule"/>
</dbReference>
<organism evidence="8 9">
    <name type="scientific">Breoghania corrubedonensis</name>
    <dbReference type="NCBI Taxonomy" id="665038"/>
    <lineage>
        <taxon>Bacteria</taxon>
        <taxon>Pseudomonadati</taxon>
        <taxon>Pseudomonadota</taxon>
        <taxon>Alphaproteobacteria</taxon>
        <taxon>Hyphomicrobiales</taxon>
        <taxon>Stappiaceae</taxon>
        <taxon>Breoghania</taxon>
    </lineage>
</organism>
<feature type="binding site" evidence="6">
    <location>
        <position position="104"/>
    </location>
    <ligand>
        <name>Zn(2+)</name>
        <dbReference type="ChEBI" id="CHEBI:29105"/>
    </ligand>
</feature>
<sequence>MSSETKTKVDLSDAEWRERLTPEQFAVTREHGTERAGTGPYLDEKRAGIYKCVCCGADLFPSQTKYESGSGWPSFYAPLDKSAVAEVDDNSLFMRRTEIRCARCDAHLGHVFPDGPRPTGLRYCTNGLSLDFTPEDEQ</sequence>
<feature type="binding site" evidence="6">
    <location>
        <position position="52"/>
    </location>
    <ligand>
        <name>Zn(2+)</name>
        <dbReference type="ChEBI" id="CHEBI:29105"/>
    </ligand>
</feature>
<keyword evidence="3 6" id="KW-0862">Zinc</keyword>
<evidence type="ECO:0000256" key="2">
    <source>
        <dbReference type="ARBA" id="ARBA00022723"/>
    </source>
</evidence>
<reference evidence="8 9" key="1">
    <citation type="submission" date="2018-04" db="EMBL/GenBank/DDBJ databases">
        <title>Genomic Encyclopedia of Archaeal and Bacterial Type Strains, Phase II (KMG-II): from individual species to whole genera.</title>
        <authorList>
            <person name="Goeker M."/>
        </authorList>
    </citation>
    <scope>NUCLEOTIDE SEQUENCE [LARGE SCALE GENOMIC DNA]</scope>
    <source>
        <strain evidence="8 9">DSM 23382</strain>
    </source>
</reference>
<protein>
    <recommendedName>
        <fullName evidence="6">Peptide methionine sulfoxide reductase MsrB</fullName>
        <ecNumber evidence="6">1.8.4.12</ecNumber>
    </recommendedName>
    <alternativeName>
        <fullName evidence="6">Peptide-methionine (R)-S-oxide reductase</fullName>
    </alternativeName>
</protein>
<dbReference type="PANTHER" id="PTHR10173:SF52">
    <property type="entry name" value="METHIONINE-R-SULFOXIDE REDUCTASE B1"/>
    <property type="match status" value="1"/>
</dbReference>
<comment type="similarity">
    <text evidence="1 6">Belongs to the MsrB Met sulfoxide reductase family.</text>
</comment>
<dbReference type="EC" id="1.8.4.12" evidence="6"/>
<evidence type="ECO:0000259" key="7">
    <source>
        <dbReference type="PROSITE" id="PS51790"/>
    </source>
</evidence>
<feature type="binding site" evidence="6">
    <location>
        <position position="55"/>
    </location>
    <ligand>
        <name>Zn(2+)</name>
        <dbReference type="ChEBI" id="CHEBI:29105"/>
    </ligand>
</feature>
<evidence type="ECO:0000256" key="3">
    <source>
        <dbReference type="ARBA" id="ARBA00022833"/>
    </source>
</evidence>
<dbReference type="HAMAP" id="MF_01400">
    <property type="entry name" value="MsrB"/>
    <property type="match status" value="1"/>
</dbReference>
<evidence type="ECO:0000256" key="1">
    <source>
        <dbReference type="ARBA" id="ARBA00007174"/>
    </source>
</evidence>
<dbReference type="Proteomes" id="UP000244081">
    <property type="component" value="Unassembled WGS sequence"/>
</dbReference>
<name>A0A2T5V1T6_9HYPH</name>
<dbReference type="InterPro" id="IPR011057">
    <property type="entry name" value="Mss4-like_sf"/>
</dbReference>
<dbReference type="AlphaFoldDB" id="A0A2T5V1T6"/>
<feature type="active site" description="Nucleophile" evidence="6">
    <location>
        <position position="124"/>
    </location>
</feature>
<keyword evidence="4 6" id="KW-0560">Oxidoreductase</keyword>
<keyword evidence="2 6" id="KW-0479">Metal-binding</keyword>
<keyword evidence="9" id="KW-1185">Reference proteome</keyword>
<dbReference type="Pfam" id="PF01641">
    <property type="entry name" value="SelR"/>
    <property type="match status" value="1"/>
</dbReference>
<dbReference type="RefSeq" id="WP_107991558.1">
    <property type="nucleotide sequence ID" value="NZ_QAYG01000010.1"/>
</dbReference>
<evidence type="ECO:0000256" key="5">
    <source>
        <dbReference type="ARBA" id="ARBA00048488"/>
    </source>
</evidence>
<proteinExistence type="inferred from homology"/>
<dbReference type="Gene3D" id="2.170.150.20">
    <property type="entry name" value="Peptide methionine sulfoxide reductase"/>
    <property type="match status" value="1"/>
</dbReference>
<dbReference type="FunFam" id="2.170.150.20:FF:000001">
    <property type="entry name" value="Peptide methionine sulfoxide reductase MsrB"/>
    <property type="match status" value="1"/>
</dbReference>
<gene>
    <name evidence="6" type="primary">msrB</name>
    <name evidence="8" type="ORF">C8N35_110177</name>
</gene>
<dbReference type="EMBL" id="QAYG01000010">
    <property type="protein sequence ID" value="PTW57698.1"/>
    <property type="molecule type" value="Genomic_DNA"/>
</dbReference>
<dbReference type="GO" id="GO:0030091">
    <property type="term" value="P:protein repair"/>
    <property type="evidence" value="ECO:0007669"/>
    <property type="project" value="InterPro"/>
</dbReference>
<evidence type="ECO:0000256" key="6">
    <source>
        <dbReference type="HAMAP-Rule" id="MF_01400"/>
    </source>
</evidence>
<dbReference type="InterPro" id="IPR028427">
    <property type="entry name" value="Met_Sox_Rdtase_MsrB"/>
</dbReference>
<comment type="cofactor">
    <cofactor evidence="6">
        <name>Zn(2+)</name>
        <dbReference type="ChEBI" id="CHEBI:29105"/>
    </cofactor>
    <text evidence="6">Binds 1 zinc ion per subunit. The zinc ion is important for the structural integrity of the protein.</text>
</comment>
<comment type="catalytic activity">
    <reaction evidence="5 6">
        <text>L-methionyl-[protein] + [thioredoxin]-disulfide + H2O = L-methionyl-(R)-S-oxide-[protein] + [thioredoxin]-dithiol</text>
        <dbReference type="Rhea" id="RHEA:24164"/>
        <dbReference type="Rhea" id="RHEA-COMP:10698"/>
        <dbReference type="Rhea" id="RHEA-COMP:10700"/>
        <dbReference type="Rhea" id="RHEA-COMP:12313"/>
        <dbReference type="Rhea" id="RHEA-COMP:12314"/>
        <dbReference type="ChEBI" id="CHEBI:15377"/>
        <dbReference type="ChEBI" id="CHEBI:16044"/>
        <dbReference type="ChEBI" id="CHEBI:29950"/>
        <dbReference type="ChEBI" id="CHEBI:45764"/>
        <dbReference type="ChEBI" id="CHEBI:50058"/>
        <dbReference type="EC" id="1.8.4.12"/>
    </reaction>
</comment>
<evidence type="ECO:0000313" key="9">
    <source>
        <dbReference type="Proteomes" id="UP000244081"/>
    </source>
</evidence>
<feature type="domain" description="MsrB" evidence="7">
    <location>
        <begin position="13"/>
        <end position="135"/>
    </location>
</feature>
<dbReference type="NCBIfam" id="TIGR00357">
    <property type="entry name" value="peptide-methionine (R)-S-oxide reductase MsrB"/>
    <property type="match status" value="1"/>
</dbReference>
<dbReference type="PANTHER" id="PTHR10173">
    <property type="entry name" value="METHIONINE SULFOXIDE REDUCTASE"/>
    <property type="match status" value="1"/>
</dbReference>
<dbReference type="PROSITE" id="PS51790">
    <property type="entry name" value="MSRB"/>
    <property type="match status" value="1"/>
</dbReference>
<evidence type="ECO:0000256" key="4">
    <source>
        <dbReference type="ARBA" id="ARBA00023002"/>
    </source>
</evidence>
<comment type="caution">
    <text evidence="8">The sequence shown here is derived from an EMBL/GenBank/DDBJ whole genome shotgun (WGS) entry which is preliminary data.</text>
</comment>
<dbReference type="OrthoDB" id="9785497at2"/>
<dbReference type="SUPFAM" id="SSF51316">
    <property type="entry name" value="Mss4-like"/>
    <property type="match status" value="1"/>
</dbReference>
<feature type="binding site" evidence="6">
    <location>
        <position position="101"/>
    </location>
    <ligand>
        <name>Zn(2+)</name>
        <dbReference type="ChEBI" id="CHEBI:29105"/>
    </ligand>
</feature>
<accession>A0A2T5V1T6</accession>
<dbReference type="GO" id="GO:0005737">
    <property type="term" value="C:cytoplasm"/>
    <property type="evidence" value="ECO:0007669"/>
    <property type="project" value="TreeGrafter"/>
</dbReference>
<dbReference type="GO" id="GO:0006979">
    <property type="term" value="P:response to oxidative stress"/>
    <property type="evidence" value="ECO:0007669"/>
    <property type="project" value="InterPro"/>
</dbReference>
<dbReference type="InterPro" id="IPR002579">
    <property type="entry name" value="Met_Sox_Rdtase_MsrB_dom"/>
</dbReference>
<dbReference type="GO" id="GO:0033743">
    <property type="term" value="F:peptide-methionine (R)-S-oxide reductase activity"/>
    <property type="evidence" value="ECO:0007669"/>
    <property type="project" value="UniProtKB-UniRule"/>
</dbReference>